<reference evidence="1" key="1">
    <citation type="journal article" date="2022" name="bioRxiv">
        <title>Sequencing and chromosome-scale assembly of the giantPleurodeles waltlgenome.</title>
        <authorList>
            <person name="Brown T."/>
            <person name="Elewa A."/>
            <person name="Iarovenko S."/>
            <person name="Subramanian E."/>
            <person name="Araus A.J."/>
            <person name="Petzold A."/>
            <person name="Susuki M."/>
            <person name="Suzuki K.-i.T."/>
            <person name="Hayashi T."/>
            <person name="Toyoda A."/>
            <person name="Oliveira C."/>
            <person name="Osipova E."/>
            <person name="Leigh N.D."/>
            <person name="Simon A."/>
            <person name="Yun M.H."/>
        </authorList>
    </citation>
    <scope>NUCLEOTIDE SEQUENCE</scope>
    <source>
        <strain evidence="1">20211129_DDA</strain>
        <tissue evidence="1">Liver</tissue>
    </source>
</reference>
<keyword evidence="2" id="KW-1185">Reference proteome</keyword>
<comment type="caution">
    <text evidence="1">The sequence shown here is derived from an EMBL/GenBank/DDBJ whole genome shotgun (WGS) entry which is preliminary data.</text>
</comment>
<dbReference type="Proteomes" id="UP001066276">
    <property type="component" value="Chromosome 6"/>
</dbReference>
<accession>A0AAV7Q5D1</accession>
<sequence length="96" mass="10725">MTAAGPEATTVENSGAVDQGEMLRYWRAVQIPTSPAAVKRCPMRGPGGRKPLNLATLRGERGHSRYEDKGLILPRYGREVGRTRPHIYFMGIRHDH</sequence>
<dbReference type="EMBL" id="JANPWB010000010">
    <property type="protein sequence ID" value="KAJ1134440.1"/>
    <property type="molecule type" value="Genomic_DNA"/>
</dbReference>
<gene>
    <name evidence="1" type="ORF">NDU88_000892</name>
</gene>
<evidence type="ECO:0000313" key="1">
    <source>
        <dbReference type="EMBL" id="KAJ1134440.1"/>
    </source>
</evidence>
<protein>
    <submittedName>
        <fullName evidence="1">Uncharacterized protein</fullName>
    </submittedName>
</protein>
<dbReference type="AlphaFoldDB" id="A0AAV7Q5D1"/>
<name>A0AAV7Q5D1_PLEWA</name>
<proteinExistence type="predicted"/>
<evidence type="ECO:0000313" key="2">
    <source>
        <dbReference type="Proteomes" id="UP001066276"/>
    </source>
</evidence>
<organism evidence="1 2">
    <name type="scientific">Pleurodeles waltl</name>
    <name type="common">Iberian ribbed newt</name>
    <dbReference type="NCBI Taxonomy" id="8319"/>
    <lineage>
        <taxon>Eukaryota</taxon>
        <taxon>Metazoa</taxon>
        <taxon>Chordata</taxon>
        <taxon>Craniata</taxon>
        <taxon>Vertebrata</taxon>
        <taxon>Euteleostomi</taxon>
        <taxon>Amphibia</taxon>
        <taxon>Batrachia</taxon>
        <taxon>Caudata</taxon>
        <taxon>Salamandroidea</taxon>
        <taxon>Salamandridae</taxon>
        <taxon>Pleurodelinae</taxon>
        <taxon>Pleurodeles</taxon>
    </lineage>
</organism>